<dbReference type="EMBL" id="MF668286">
    <property type="protein sequence ID" value="ASZ75013.1"/>
    <property type="molecule type" value="Genomic_DNA"/>
</dbReference>
<name>A0A2D0ZWU9_9CAUD</name>
<keyword evidence="2" id="KW-1185">Reference proteome</keyword>
<evidence type="ECO:0000313" key="1">
    <source>
        <dbReference type="EMBL" id="ASZ75013.1"/>
    </source>
</evidence>
<protein>
    <submittedName>
        <fullName evidence="1">Uncharacterized protein</fullName>
    </submittedName>
</protein>
<evidence type="ECO:0000313" key="2">
    <source>
        <dbReference type="Proteomes" id="UP000231419"/>
    </source>
</evidence>
<reference evidence="2" key="1">
    <citation type="submission" date="2017-08" db="EMBL/GenBank/DDBJ databases">
        <authorList>
            <person name="de Groot N.N."/>
        </authorList>
    </citation>
    <scope>NUCLEOTIDE SEQUENCE [LARGE SCALE GENOMIC DNA]</scope>
</reference>
<proteinExistence type="predicted"/>
<organism evidence="1 2">
    <name type="scientific">Rhodococcus phage Trina</name>
    <dbReference type="NCBI Taxonomy" id="2027905"/>
    <lineage>
        <taxon>Viruses</taxon>
        <taxon>Duplodnaviria</taxon>
        <taxon>Heunggongvirae</taxon>
        <taxon>Uroviricota</taxon>
        <taxon>Caudoviricetes</taxon>
        <taxon>Trinavirus</taxon>
        <taxon>Trinavirus trina</taxon>
    </lineage>
</organism>
<dbReference type="OrthoDB" id="12005at10239"/>
<dbReference type="Proteomes" id="UP000231419">
    <property type="component" value="Segment"/>
</dbReference>
<accession>A0A2D0ZWU9</accession>
<sequence length="132" mass="15093">MPIMHEWLYETVNLKELVGAVRSIVKQNPDNNYRDNHNECYYLLVDNEPGCIIGRGLHAIGVSKERLEELDADEEDSGFQPLYSRAQNQIEEPDIPVAVRWLQSVQTMQDTGSTDFDAVLFADAKYPNVYTD</sequence>
<gene>
    <name evidence="1" type="ORF">SEA_TRINA_234</name>
</gene>